<evidence type="ECO:0000313" key="1">
    <source>
        <dbReference type="EMBL" id="KAF2471158.1"/>
    </source>
</evidence>
<reference evidence="1" key="1">
    <citation type="journal article" date="2020" name="Stud. Mycol.">
        <title>101 Dothideomycetes genomes: a test case for predicting lifestyles and emergence of pathogens.</title>
        <authorList>
            <person name="Haridas S."/>
            <person name="Albert R."/>
            <person name="Binder M."/>
            <person name="Bloem J."/>
            <person name="Labutti K."/>
            <person name="Salamov A."/>
            <person name="Andreopoulos B."/>
            <person name="Baker S."/>
            <person name="Barry K."/>
            <person name="Bills G."/>
            <person name="Bluhm B."/>
            <person name="Cannon C."/>
            <person name="Castanera R."/>
            <person name="Culley D."/>
            <person name="Daum C."/>
            <person name="Ezra D."/>
            <person name="Gonzalez J."/>
            <person name="Henrissat B."/>
            <person name="Kuo A."/>
            <person name="Liang C."/>
            <person name="Lipzen A."/>
            <person name="Lutzoni F."/>
            <person name="Magnuson J."/>
            <person name="Mondo S."/>
            <person name="Nolan M."/>
            <person name="Ohm R."/>
            <person name="Pangilinan J."/>
            <person name="Park H.-J."/>
            <person name="Ramirez L."/>
            <person name="Alfaro M."/>
            <person name="Sun H."/>
            <person name="Tritt A."/>
            <person name="Yoshinaga Y."/>
            <person name="Zwiers L.-H."/>
            <person name="Turgeon B."/>
            <person name="Goodwin S."/>
            <person name="Spatafora J."/>
            <person name="Crous P."/>
            <person name="Grigoriev I."/>
        </authorList>
    </citation>
    <scope>NUCLEOTIDE SEQUENCE</scope>
    <source>
        <strain evidence="1">ATCC 200398</strain>
    </source>
</reference>
<proteinExistence type="predicted"/>
<gene>
    <name evidence="1" type="ORF">BDR25DRAFT_354422</name>
</gene>
<dbReference type="Proteomes" id="UP000799755">
    <property type="component" value="Unassembled WGS sequence"/>
</dbReference>
<evidence type="ECO:0000313" key="2">
    <source>
        <dbReference type="Proteomes" id="UP000799755"/>
    </source>
</evidence>
<organism evidence="1 2">
    <name type="scientific">Lindgomyces ingoldianus</name>
    <dbReference type="NCBI Taxonomy" id="673940"/>
    <lineage>
        <taxon>Eukaryota</taxon>
        <taxon>Fungi</taxon>
        <taxon>Dikarya</taxon>
        <taxon>Ascomycota</taxon>
        <taxon>Pezizomycotina</taxon>
        <taxon>Dothideomycetes</taxon>
        <taxon>Pleosporomycetidae</taxon>
        <taxon>Pleosporales</taxon>
        <taxon>Lindgomycetaceae</taxon>
        <taxon>Lindgomyces</taxon>
    </lineage>
</organism>
<dbReference type="EMBL" id="MU003505">
    <property type="protein sequence ID" value="KAF2471158.1"/>
    <property type="molecule type" value="Genomic_DNA"/>
</dbReference>
<protein>
    <submittedName>
        <fullName evidence="1">Uncharacterized protein</fullName>
    </submittedName>
</protein>
<accession>A0ACB6QX60</accession>
<comment type="caution">
    <text evidence="1">The sequence shown here is derived from an EMBL/GenBank/DDBJ whole genome shotgun (WGS) entry which is preliminary data.</text>
</comment>
<keyword evidence="2" id="KW-1185">Reference proteome</keyword>
<sequence length="153" mass="17624">MHTDANLSVTWDAIARAEKAGAKAIRRTKRRHERELSYLHFYVGYLWLNEDLHSILHNLEKNLNSRRCTNDEKGLRLLSMFVGNRPRNPSQRPRDLRQSRSPSQQWHSVLGDVLKRLALGVKTVGLGRPFMYANCYGLESVTNAIQILKTEIA</sequence>
<name>A0ACB6QX60_9PLEO</name>